<keyword evidence="2" id="KW-1185">Reference proteome</keyword>
<proteinExistence type="predicted"/>
<dbReference type="Pfam" id="PF24202">
    <property type="entry name" value="DUF7427"/>
    <property type="match status" value="1"/>
</dbReference>
<organism evidence="1 2">
    <name type="scientific">Mycobacterium botniense</name>
    <dbReference type="NCBI Taxonomy" id="84962"/>
    <lineage>
        <taxon>Bacteria</taxon>
        <taxon>Bacillati</taxon>
        <taxon>Actinomycetota</taxon>
        <taxon>Actinomycetes</taxon>
        <taxon>Mycobacteriales</taxon>
        <taxon>Mycobacteriaceae</taxon>
        <taxon>Mycobacterium</taxon>
    </lineage>
</organism>
<dbReference type="InterPro" id="IPR055850">
    <property type="entry name" value="DUF7427"/>
</dbReference>
<name>A0A7I9XXX2_9MYCO</name>
<evidence type="ECO:0000313" key="2">
    <source>
        <dbReference type="Proteomes" id="UP000465361"/>
    </source>
</evidence>
<dbReference type="EMBL" id="BLKW01000002">
    <property type="protein sequence ID" value="GFG74625.1"/>
    <property type="molecule type" value="Genomic_DNA"/>
</dbReference>
<dbReference type="RefSeq" id="WP_246216723.1">
    <property type="nucleotide sequence ID" value="NZ_BLKW01000002.1"/>
</dbReference>
<dbReference type="AlphaFoldDB" id="A0A7I9XXX2"/>
<accession>A0A7I9XXX2</accession>
<evidence type="ECO:0000313" key="1">
    <source>
        <dbReference type="EMBL" id="GFG74625.1"/>
    </source>
</evidence>
<dbReference type="Proteomes" id="UP000465361">
    <property type="component" value="Unassembled WGS sequence"/>
</dbReference>
<sequence length="119" mass="13288">MRPSDKAWIALGVALVAGVGAWDALCPRGETLSDASRRYTQTHPLLTYGVIGTVVGHLAGWLHPAVDPIHLTGAGIRWITRRFHRRSTRPACTPVRERRRSRPRRWPGSGWPAIWTPLP</sequence>
<reference evidence="1 2" key="1">
    <citation type="journal article" date="2019" name="Emerg. Microbes Infect.">
        <title>Comprehensive subspecies identification of 175 nontuberculous mycobacteria species based on 7547 genomic profiles.</title>
        <authorList>
            <person name="Matsumoto Y."/>
            <person name="Kinjo T."/>
            <person name="Motooka D."/>
            <person name="Nabeya D."/>
            <person name="Jung N."/>
            <person name="Uechi K."/>
            <person name="Horii T."/>
            <person name="Iida T."/>
            <person name="Fujita J."/>
            <person name="Nakamura S."/>
        </authorList>
    </citation>
    <scope>NUCLEOTIDE SEQUENCE [LARGE SCALE GENOMIC DNA]</scope>
    <source>
        <strain evidence="1 2">JCM 17322</strain>
    </source>
</reference>
<gene>
    <name evidence="1" type="ORF">MBOT_19900</name>
</gene>
<protein>
    <submittedName>
        <fullName evidence="1">Uncharacterized protein</fullName>
    </submittedName>
</protein>
<comment type="caution">
    <text evidence="1">The sequence shown here is derived from an EMBL/GenBank/DDBJ whole genome shotgun (WGS) entry which is preliminary data.</text>
</comment>